<feature type="region of interest" description="Disordered" evidence="15">
    <location>
        <begin position="589"/>
        <end position="688"/>
    </location>
</feature>
<evidence type="ECO:0000256" key="6">
    <source>
        <dbReference type="ARBA" id="ARBA00022737"/>
    </source>
</evidence>
<dbReference type="STRING" id="667725.A0A0L0GDW4"/>
<comment type="similarity">
    <text evidence="2 14">Belongs to the ANKZF1/VMS1 family.</text>
</comment>
<keyword evidence="7 14" id="KW-0255">Endonuclease</keyword>
<dbReference type="InterPro" id="IPR041175">
    <property type="entry name" value="VLRF1/Vms1"/>
</dbReference>
<evidence type="ECO:0000256" key="4">
    <source>
        <dbReference type="ARBA" id="ARBA00022722"/>
    </source>
</evidence>
<evidence type="ECO:0000256" key="13">
    <source>
        <dbReference type="PROSITE-ProRule" id="PRU00023"/>
    </source>
</evidence>
<dbReference type="GO" id="GO:0005737">
    <property type="term" value="C:cytoplasm"/>
    <property type="evidence" value="ECO:0007669"/>
    <property type="project" value="UniProtKB-SubCell"/>
</dbReference>
<keyword evidence="12" id="KW-0175">Coiled coil</keyword>
<dbReference type="AlphaFoldDB" id="A0A0L0GDW4"/>
<keyword evidence="8" id="KW-0863">Zinc-finger</keyword>
<evidence type="ECO:0000256" key="11">
    <source>
        <dbReference type="ARBA" id="ARBA00023043"/>
    </source>
</evidence>
<organism evidence="17 18">
    <name type="scientific">Sphaeroforma arctica JP610</name>
    <dbReference type="NCBI Taxonomy" id="667725"/>
    <lineage>
        <taxon>Eukaryota</taxon>
        <taxon>Ichthyosporea</taxon>
        <taxon>Ichthyophonida</taxon>
        <taxon>Sphaeroforma</taxon>
    </lineage>
</organism>
<dbReference type="OrthoDB" id="429841at2759"/>
<evidence type="ECO:0000256" key="15">
    <source>
        <dbReference type="SAM" id="MobiDB-lite"/>
    </source>
</evidence>
<dbReference type="GeneID" id="25901156"/>
<dbReference type="EMBL" id="KQ241618">
    <property type="protein sequence ID" value="KNC87217.1"/>
    <property type="molecule type" value="Genomic_DNA"/>
</dbReference>
<evidence type="ECO:0000256" key="2">
    <source>
        <dbReference type="ARBA" id="ARBA00009262"/>
    </source>
</evidence>
<evidence type="ECO:0000259" key="16">
    <source>
        <dbReference type="PROSITE" id="PS52044"/>
    </source>
</evidence>
<dbReference type="GO" id="GO:0004519">
    <property type="term" value="F:endonuclease activity"/>
    <property type="evidence" value="ECO:0007669"/>
    <property type="project" value="UniProtKB-KW"/>
</dbReference>
<evidence type="ECO:0000256" key="14">
    <source>
        <dbReference type="PROSITE-ProRule" id="PRU01389"/>
    </source>
</evidence>
<feature type="domain" description="VLRF1" evidence="16">
    <location>
        <begin position="222"/>
        <end position="370"/>
    </location>
</feature>
<dbReference type="Proteomes" id="UP000054560">
    <property type="component" value="Unassembled WGS sequence"/>
</dbReference>
<keyword evidence="18" id="KW-1185">Reference proteome</keyword>
<evidence type="ECO:0000256" key="10">
    <source>
        <dbReference type="ARBA" id="ARBA00022833"/>
    </source>
</evidence>
<dbReference type="Pfam" id="PF18716">
    <property type="entry name" value="VATC"/>
    <property type="match status" value="1"/>
</dbReference>
<dbReference type="Pfam" id="PF18826">
    <property type="entry name" value="bVLRF1"/>
    <property type="match status" value="1"/>
</dbReference>
<feature type="compositionally biased region" description="Basic and acidic residues" evidence="15">
    <location>
        <begin position="618"/>
        <end position="667"/>
    </location>
</feature>
<dbReference type="InterPro" id="IPR041540">
    <property type="entry name" value="VATC"/>
</dbReference>
<keyword evidence="10" id="KW-0862">Zinc</keyword>
<evidence type="ECO:0000256" key="7">
    <source>
        <dbReference type="ARBA" id="ARBA00022759"/>
    </source>
</evidence>
<dbReference type="SUPFAM" id="SSF48403">
    <property type="entry name" value="Ankyrin repeat"/>
    <property type="match status" value="1"/>
</dbReference>
<evidence type="ECO:0000256" key="12">
    <source>
        <dbReference type="ARBA" id="ARBA00023054"/>
    </source>
</evidence>
<dbReference type="PROSITE" id="PS52044">
    <property type="entry name" value="VLRF1"/>
    <property type="match status" value="1"/>
</dbReference>
<sequence>MSGKVTFPVFSLTLEEVDELTVETTVRESDSSRVETDNSIAQQDRDLFMPTAGNTVGLSCALCGIVEFEDVEQQREHFKLDWHRVNVKRRLKGLEYVTEEKFEATLDDLSSISGSGSDTDDDVVEIDGGGNSACVGTNNTLARPAKKSGVVLANEGKWVITRFYTPRETSYSVYTPLLTIKTKGEATQKELLDGLRALAKQPGRSLAHAPSDTPDTVLYKPTNQTWAVLLCSGGHFAAGVFDALHLRVHKSFHRYVVRKKQGGMQSVRDGTSGTSAPKSAGANLRRQQEAMLQEDVCTLLTDTWKECIAECSLVFVWAPNANEKFIYGSGGKVSAKCLKKSDPRVRRVPFRVRRPTLAETKRVHKSLCTVVQTVVEKTNSMDGSTAGTTPNGNHQSLTAQDLRLLENETKTISLSAASNSPGNGSSTAATSMIAHDSMSLMSHTSSFGSPMVSASPFLLGIDLDIRKELSKEHVQLFQVCEKGEMKELEILLREESANQNEIQDFDLNTVDLDFNTCLHLASKGSHPNIVWTLLQNGADPTVQNARGSTAYMLAKDKATRDMFRRFMALDETRWDYNKAGVPSALTEDMETAQAEKEQIKKAKQREKKKQLAKKKKERDREKALSKEAADKAQEEQDRIEAAKDAERKRIANLSDRERRALAAEARMKKAPGQSAGGIPTGETCSNDHCNTALMRGSEYERLKYKYCSVTCVSEHRKKLEA</sequence>
<accession>A0A0L0GDW4</accession>
<dbReference type="PANTHER" id="PTHR16036:SF2">
    <property type="entry name" value="TRNA ENDONUCLEASE ANKZF1"/>
    <property type="match status" value="1"/>
</dbReference>
<keyword evidence="5" id="KW-0479">Metal-binding</keyword>
<evidence type="ECO:0000313" key="17">
    <source>
        <dbReference type="EMBL" id="KNC87217.1"/>
    </source>
</evidence>
<dbReference type="PROSITE" id="PS50088">
    <property type="entry name" value="ANK_REPEAT"/>
    <property type="match status" value="1"/>
</dbReference>
<keyword evidence="3 14" id="KW-0963">Cytoplasm</keyword>
<dbReference type="GO" id="GO:0016787">
    <property type="term" value="F:hydrolase activity"/>
    <property type="evidence" value="ECO:0007669"/>
    <property type="project" value="UniProtKB-KW"/>
</dbReference>
<keyword evidence="4 14" id="KW-0540">Nuclease</keyword>
<dbReference type="GO" id="GO:0036503">
    <property type="term" value="P:ERAD pathway"/>
    <property type="evidence" value="ECO:0007669"/>
    <property type="project" value="TreeGrafter"/>
</dbReference>
<evidence type="ECO:0000256" key="3">
    <source>
        <dbReference type="ARBA" id="ARBA00022490"/>
    </source>
</evidence>
<evidence type="ECO:0000256" key="8">
    <source>
        <dbReference type="ARBA" id="ARBA00022771"/>
    </source>
</evidence>
<dbReference type="Pfam" id="PF13857">
    <property type="entry name" value="Ank_5"/>
    <property type="match status" value="1"/>
</dbReference>
<evidence type="ECO:0000313" key="18">
    <source>
        <dbReference type="Proteomes" id="UP000054560"/>
    </source>
</evidence>
<feature type="compositionally biased region" description="Basic residues" evidence="15">
    <location>
        <begin position="601"/>
        <end position="617"/>
    </location>
</feature>
<dbReference type="PANTHER" id="PTHR16036">
    <property type="entry name" value="ANKYRIN REPEAT AND ZINC FINGER DOMAIN-CONTAINING PROTEIN 1"/>
    <property type="match status" value="1"/>
</dbReference>
<proteinExistence type="inferred from homology"/>
<gene>
    <name evidence="17" type="ORF">SARC_00652</name>
</gene>
<dbReference type="GO" id="GO:0008270">
    <property type="term" value="F:zinc ion binding"/>
    <property type="evidence" value="ECO:0007669"/>
    <property type="project" value="UniProtKB-KW"/>
</dbReference>
<dbReference type="eggNOG" id="KOG2505">
    <property type="taxonomic scope" value="Eukaryota"/>
</dbReference>
<keyword evidence="9 14" id="KW-0378">Hydrolase</keyword>
<evidence type="ECO:0000256" key="1">
    <source>
        <dbReference type="ARBA" id="ARBA00004496"/>
    </source>
</evidence>
<reference evidence="17 18" key="1">
    <citation type="submission" date="2011-02" db="EMBL/GenBank/DDBJ databases">
        <title>The Genome Sequence of Sphaeroforma arctica JP610.</title>
        <authorList>
            <consortium name="The Broad Institute Genome Sequencing Platform"/>
            <person name="Russ C."/>
            <person name="Cuomo C."/>
            <person name="Young S.K."/>
            <person name="Zeng Q."/>
            <person name="Gargeya S."/>
            <person name="Alvarado L."/>
            <person name="Berlin A."/>
            <person name="Chapman S.B."/>
            <person name="Chen Z."/>
            <person name="Freedman E."/>
            <person name="Gellesch M."/>
            <person name="Goldberg J."/>
            <person name="Griggs A."/>
            <person name="Gujja S."/>
            <person name="Heilman E."/>
            <person name="Heiman D."/>
            <person name="Howarth C."/>
            <person name="Mehta T."/>
            <person name="Neiman D."/>
            <person name="Pearson M."/>
            <person name="Roberts A."/>
            <person name="Saif S."/>
            <person name="Shea T."/>
            <person name="Shenoy N."/>
            <person name="Sisk P."/>
            <person name="Stolte C."/>
            <person name="Sykes S."/>
            <person name="White J."/>
            <person name="Yandava C."/>
            <person name="Burger G."/>
            <person name="Gray M.W."/>
            <person name="Holland P.W.H."/>
            <person name="King N."/>
            <person name="Lang F.B.F."/>
            <person name="Roger A.J."/>
            <person name="Ruiz-Trillo I."/>
            <person name="Haas B."/>
            <person name="Nusbaum C."/>
            <person name="Birren B."/>
        </authorList>
    </citation>
    <scope>NUCLEOTIDE SEQUENCE [LARGE SCALE GENOMIC DNA]</scope>
    <source>
        <strain evidence="17 18">JP610</strain>
    </source>
</reference>
<dbReference type="Gene3D" id="1.25.40.20">
    <property type="entry name" value="Ankyrin repeat-containing domain"/>
    <property type="match status" value="1"/>
</dbReference>
<keyword evidence="11 13" id="KW-0040">ANK repeat</keyword>
<dbReference type="InterPro" id="IPR047139">
    <property type="entry name" value="ANKZ1/VMS1"/>
</dbReference>
<comment type="subcellular location">
    <subcellularLocation>
        <location evidence="1">Cytoplasm</location>
    </subcellularLocation>
</comment>
<protein>
    <recommendedName>
        <fullName evidence="16">VLRF1 domain-containing protein</fullName>
    </recommendedName>
</protein>
<evidence type="ECO:0000256" key="9">
    <source>
        <dbReference type="ARBA" id="ARBA00022801"/>
    </source>
</evidence>
<evidence type="ECO:0000256" key="5">
    <source>
        <dbReference type="ARBA" id="ARBA00022723"/>
    </source>
</evidence>
<dbReference type="EMBL" id="KQ241618">
    <property type="protein sequence ID" value="KNC87216.1"/>
    <property type="molecule type" value="Genomic_DNA"/>
</dbReference>
<name>A0A0L0GDW4_9EUKA</name>
<dbReference type="InterPro" id="IPR002110">
    <property type="entry name" value="Ankyrin_rpt"/>
</dbReference>
<feature type="repeat" description="ANK" evidence="13">
    <location>
        <begin position="513"/>
        <end position="545"/>
    </location>
</feature>
<dbReference type="SMART" id="SM00248">
    <property type="entry name" value="ANK"/>
    <property type="match status" value="1"/>
</dbReference>
<dbReference type="PROSITE" id="PS50297">
    <property type="entry name" value="ANK_REP_REGION"/>
    <property type="match status" value="1"/>
</dbReference>
<feature type="active site" evidence="14">
    <location>
        <position position="265"/>
    </location>
</feature>
<comment type="domain">
    <text evidence="14">The VLRF1 domain mediates binding to the 60S ribosomal subunit.</text>
</comment>
<dbReference type="RefSeq" id="XP_014161118.1">
    <property type="nucleotide sequence ID" value="XM_014305643.1"/>
</dbReference>
<dbReference type="RefSeq" id="XP_014161119.1">
    <property type="nucleotide sequence ID" value="XM_014305644.1"/>
</dbReference>
<dbReference type="InterPro" id="IPR036770">
    <property type="entry name" value="Ankyrin_rpt-contain_sf"/>
</dbReference>
<keyword evidence="6" id="KW-0677">Repeat</keyword>